<keyword evidence="7 12" id="KW-0472">Membrane</keyword>
<keyword evidence="8" id="KW-0539">Nucleus</keyword>
<gene>
    <name evidence="14" type="ORF">ACMD2_18896</name>
</gene>
<sequence length="602" mass="67975">METPRLQISQSSEETIRSLQRSRRALLQRRAAALEKSSVAGKKRLYEVSLSLLILSWVLIFLLNFWISHGNGYREGQGSADCEPSLNEGSLTPEKELSSGDNFADSNSTFNDYVENAPTSEGETLNDKTGILVNDDEVILSSARNEQTSDADTDQGTKSEKESAPKSDRLSRIAPLGLDEFKNKAINSKGKVISSQTGTVIHRIEPGGKEYNYASASKGAKVLAFNKEAKGASNILDKDKDKYLRNPCSVEGKFVVIELSEETLVDTIEVANFEHYSSNLKDFELLSSLVYPTENWDKIGNFTAANVKHAQRFSLQEPKWARYLRLNLLSHYGSEFYCTLSSVEVYGVDAVERMLEDLISVEKKGVEADEVTEQVPVQENLDRNNSFEEIFDENDHEPENENLKNKRDLSKKPIPDPIAETKQIQVGRIPGDTVLKVLMQKVQSLDVNFSILERYLEELNSRYGQIFKDFDDDIDNKDLLLEKIKLELKNLQTSKENFANEIEVLLAWKLIASSQLDQLVRDNAILRSEVEEVRDKQFDMEKRSLAVIFLCFVFGCLAITKLFLGVLLSICRLYGSEKFCNTNYGWLMLLLSSSIIAFILVL</sequence>
<dbReference type="InterPro" id="IPR045120">
    <property type="entry name" value="Suco/Slp1-like"/>
</dbReference>
<evidence type="ECO:0000256" key="10">
    <source>
        <dbReference type="SAM" id="Coils"/>
    </source>
</evidence>
<name>A0A199UEZ5_ANACO</name>
<feature type="region of interest" description="Disordered" evidence="11">
    <location>
        <begin position="74"/>
        <end position="128"/>
    </location>
</feature>
<dbReference type="FunFam" id="2.60.120.260:FF:000062">
    <property type="entry name" value="Galactose-binding protein isoform 3"/>
    <property type="match status" value="1"/>
</dbReference>
<evidence type="ECO:0000256" key="6">
    <source>
        <dbReference type="ARBA" id="ARBA00023054"/>
    </source>
</evidence>
<feature type="region of interest" description="Disordered" evidence="11">
    <location>
        <begin position="393"/>
        <end position="415"/>
    </location>
</feature>
<evidence type="ECO:0000256" key="5">
    <source>
        <dbReference type="ARBA" id="ARBA00022989"/>
    </source>
</evidence>
<comment type="caution">
    <text evidence="14">The sequence shown here is derived from an EMBL/GenBank/DDBJ whole genome shotgun (WGS) entry which is preliminary data.</text>
</comment>
<dbReference type="GO" id="GO:0005789">
    <property type="term" value="C:endoplasmic reticulum membrane"/>
    <property type="evidence" value="ECO:0007669"/>
    <property type="project" value="UniProtKB-SubCell"/>
</dbReference>
<dbReference type="Gene3D" id="2.60.120.260">
    <property type="entry name" value="Galactose-binding domain-like"/>
    <property type="match status" value="1"/>
</dbReference>
<dbReference type="InterPro" id="IPR008979">
    <property type="entry name" value="Galactose-bd-like_sf"/>
</dbReference>
<evidence type="ECO:0000256" key="9">
    <source>
        <dbReference type="ARBA" id="ARBA00054046"/>
    </source>
</evidence>
<evidence type="ECO:0000256" key="2">
    <source>
        <dbReference type="ARBA" id="ARBA00004477"/>
    </source>
</evidence>
<dbReference type="InterPro" id="IPR012919">
    <property type="entry name" value="SUN_dom"/>
</dbReference>
<feature type="compositionally biased region" description="Polar residues" evidence="11">
    <location>
        <begin position="99"/>
        <end position="123"/>
    </location>
</feature>
<evidence type="ECO:0000256" key="3">
    <source>
        <dbReference type="ARBA" id="ARBA00022692"/>
    </source>
</evidence>
<evidence type="ECO:0000256" key="7">
    <source>
        <dbReference type="ARBA" id="ARBA00023136"/>
    </source>
</evidence>
<feature type="region of interest" description="Disordered" evidence="11">
    <location>
        <begin position="142"/>
        <end position="169"/>
    </location>
</feature>
<evidence type="ECO:0000256" key="11">
    <source>
        <dbReference type="SAM" id="MobiDB-lite"/>
    </source>
</evidence>
<dbReference type="PROSITE" id="PS51469">
    <property type="entry name" value="SUN"/>
    <property type="match status" value="1"/>
</dbReference>
<dbReference type="AlphaFoldDB" id="A0A199UEZ5"/>
<dbReference type="Pfam" id="PF07738">
    <property type="entry name" value="Sad1_UNC"/>
    <property type="match status" value="1"/>
</dbReference>
<comment type="subcellular location">
    <subcellularLocation>
        <location evidence="2">Endoplasmic reticulum membrane</location>
        <topology evidence="2">Multi-pass membrane protein</topology>
    </subcellularLocation>
    <subcellularLocation>
        <location evidence="1">Nucleus membrane</location>
        <topology evidence="1">Multi-pass membrane protein</topology>
    </subcellularLocation>
</comment>
<dbReference type="GO" id="GO:0034975">
    <property type="term" value="P:protein folding in endoplasmic reticulum"/>
    <property type="evidence" value="ECO:0007669"/>
    <property type="project" value="TreeGrafter"/>
</dbReference>
<keyword evidence="3 12" id="KW-0812">Transmembrane</keyword>
<dbReference type="SUPFAM" id="SSF49785">
    <property type="entry name" value="Galactose-binding domain-like"/>
    <property type="match status" value="1"/>
</dbReference>
<evidence type="ECO:0000256" key="1">
    <source>
        <dbReference type="ARBA" id="ARBA00004232"/>
    </source>
</evidence>
<dbReference type="PANTHER" id="PTHR12953">
    <property type="entry name" value="MEMBRANE PROTEIN CH1 RELATED"/>
    <property type="match status" value="1"/>
</dbReference>
<dbReference type="Proteomes" id="UP000092600">
    <property type="component" value="Unassembled WGS sequence"/>
</dbReference>
<protein>
    <submittedName>
        <fullName evidence="14">Uncharacterized protein slp1</fullName>
    </submittedName>
</protein>
<keyword evidence="4" id="KW-0256">Endoplasmic reticulum</keyword>
<evidence type="ECO:0000313" key="14">
    <source>
        <dbReference type="EMBL" id="OAY63309.1"/>
    </source>
</evidence>
<feature type="domain" description="SUN" evidence="13">
    <location>
        <begin position="190"/>
        <end position="350"/>
    </location>
</feature>
<feature type="coiled-coil region" evidence="10">
    <location>
        <begin position="474"/>
        <end position="536"/>
    </location>
</feature>
<comment type="function">
    <text evidence="9">Encodes a member of the mid-SUN subfamily of SUN-domain proteins that is localized to both the nuclear envelope and the ER. It is involved in early seed development and nuclear morphology. [TAIR].</text>
</comment>
<reference evidence="14 15" key="1">
    <citation type="journal article" date="2016" name="DNA Res.">
        <title>The draft genome of MD-2 pineapple using hybrid error correction of long reads.</title>
        <authorList>
            <person name="Redwan R.M."/>
            <person name="Saidin A."/>
            <person name="Kumar S.V."/>
        </authorList>
    </citation>
    <scope>NUCLEOTIDE SEQUENCE [LARGE SCALE GENOMIC DNA]</scope>
    <source>
        <strain evidence="15">cv. MD2</strain>
        <tissue evidence="14">Leaf</tissue>
    </source>
</reference>
<feature type="compositionally biased region" description="Basic and acidic residues" evidence="11">
    <location>
        <begin position="155"/>
        <end position="169"/>
    </location>
</feature>
<feature type="transmembrane region" description="Helical" evidence="12">
    <location>
        <begin position="544"/>
        <end position="564"/>
    </location>
</feature>
<evidence type="ECO:0000313" key="15">
    <source>
        <dbReference type="Proteomes" id="UP000092600"/>
    </source>
</evidence>
<dbReference type="GO" id="GO:0031965">
    <property type="term" value="C:nuclear membrane"/>
    <property type="evidence" value="ECO:0007669"/>
    <property type="project" value="UniProtKB-SubCell"/>
</dbReference>
<feature type="compositionally biased region" description="Polar residues" evidence="11">
    <location>
        <begin position="142"/>
        <end position="154"/>
    </location>
</feature>
<feature type="transmembrane region" description="Helical" evidence="12">
    <location>
        <begin position="584"/>
        <end position="601"/>
    </location>
</feature>
<evidence type="ECO:0000256" key="4">
    <source>
        <dbReference type="ARBA" id="ARBA00022824"/>
    </source>
</evidence>
<accession>A0A199UEZ5</accession>
<feature type="transmembrane region" description="Helical" evidence="12">
    <location>
        <begin position="48"/>
        <end position="67"/>
    </location>
</feature>
<keyword evidence="5 12" id="KW-1133">Transmembrane helix</keyword>
<organism evidence="14 15">
    <name type="scientific">Ananas comosus</name>
    <name type="common">Pineapple</name>
    <name type="synonym">Ananas ananas</name>
    <dbReference type="NCBI Taxonomy" id="4615"/>
    <lineage>
        <taxon>Eukaryota</taxon>
        <taxon>Viridiplantae</taxon>
        <taxon>Streptophyta</taxon>
        <taxon>Embryophyta</taxon>
        <taxon>Tracheophyta</taxon>
        <taxon>Spermatophyta</taxon>
        <taxon>Magnoliopsida</taxon>
        <taxon>Liliopsida</taxon>
        <taxon>Poales</taxon>
        <taxon>Bromeliaceae</taxon>
        <taxon>Bromelioideae</taxon>
        <taxon>Ananas</taxon>
    </lineage>
</organism>
<evidence type="ECO:0000259" key="13">
    <source>
        <dbReference type="PROSITE" id="PS51469"/>
    </source>
</evidence>
<evidence type="ECO:0000256" key="8">
    <source>
        <dbReference type="ARBA" id="ARBA00023242"/>
    </source>
</evidence>
<feature type="compositionally biased region" description="Basic and acidic residues" evidence="11">
    <location>
        <begin position="397"/>
        <end position="414"/>
    </location>
</feature>
<dbReference type="EMBL" id="LSRQ01008356">
    <property type="protein sequence ID" value="OAY63309.1"/>
    <property type="molecule type" value="Genomic_DNA"/>
</dbReference>
<dbReference type="STRING" id="4615.A0A199UEZ5"/>
<dbReference type="PANTHER" id="PTHR12953:SF0">
    <property type="entry name" value="SUN DOMAIN-CONTAINING OSSIFICATION FACTOR"/>
    <property type="match status" value="1"/>
</dbReference>
<evidence type="ECO:0000256" key="12">
    <source>
        <dbReference type="SAM" id="Phobius"/>
    </source>
</evidence>
<keyword evidence="6 10" id="KW-0175">Coiled coil</keyword>
<proteinExistence type="predicted"/>